<dbReference type="GO" id="GO:0071051">
    <property type="term" value="P:poly(A)-dependent snoRNA 3'-end processing"/>
    <property type="evidence" value="ECO:0007669"/>
    <property type="project" value="TreeGrafter"/>
</dbReference>
<dbReference type="EMBL" id="LSYV01000041">
    <property type="protein sequence ID" value="KXZ46857.1"/>
    <property type="molecule type" value="Genomic_DNA"/>
</dbReference>
<dbReference type="OrthoDB" id="2250022at2759"/>
<comment type="subcellular location">
    <subcellularLocation>
        <location evidence="1">Nucleus</location>
    </subcellularLocation>
</comment>
<proteinExistence type="predicted"/>
<sequence length="1150" mass="117851">MSATACLVPRRLPPPPPPLPPILDLGLEPAPRAAATAVPRPVGTGTITGGPWAQTAAPVPASATGQAGPAGPTDAGPCALRVSWVATAQELHELGERLRQERQIGLDLEAHSLYSYHGITCLLQLSAWRPRAGGAGASAGADAGAGNTACAGVVAGPSGPTRTPQAVAATSGSDPNSDTGRAPEVEVWLVDALALHDHVGAALGPLMADPRVIKVVHGGSNDVTWLQRDFRVYLVNLFDTEKACQVLGHESRALGSLLQRLCGLDVSAADKAAGQRADWRRRPLPPALLRYAAADVAYLPYLADALRAELAAAAGPTGRLLAPPPPQDFASALSSSSSAAAAAAGDGAPLPPRNPDDGRYELAPLVTMQPLHPTHQLSMHSATSAATGWAAAAAENAAAAETAPTAPAASAACRPAPTPLGQAVLRSHQLSLSLYRKPLSDGAAAAAAAVAAVAAAGASGGGQAAPVPPSAAGTASTAAAALLKKYFSGPDAPKLSAVGQIVHAAQARGAAAAAVPPPPLPAAPPADAVYALCRWRDAAARRLDLSPAAVLQNEAVAALAAARPPPDTAAALLRIVEGCVAAANEALQSEPYAARYELCPAVRREADQLCRLLAAAAAGRLPWAGPADPAAAAAAAAARRARHESGASVKERRSWLIEKFSAKSQVYQNCRMLSREGALLCYCDTRKLGWYLARGLAVQVCEDPPTIQLLFEHQNTDQQTGADDFYTQSKANRCVGCGCGTHYLRYRVLPACYRRPMPPSLKSHRSHDVVLLCIDCHERAQKASGRMKRQVAADYGVPLMPPRVPIQQPAAAGAPARGGGGGEAQKPERQNSGGGDSDAESDAEGGSDGGGRGDGASAAGSQGRDGAGRSGSGGGVAGGPDEAEEEGLPGGIHPSAARRAALALQKNGGHMPPARIRHLEATIKLALGRDPAAEEPGLRPGDLEAALLAGLGRRGRNRFFRSHGQQQQQVPGTAASGGGGGHAEEGEGGQLASPQPPLSAGAGASSASPSASAAASATATAPAAPAPAPAAAGAAASNADRWLDSGHSWHGERVVRLAMERGGEEELLELIKRFRACFVEAVRPQHLPPAWGVDHSARRDFGPYSVYAAERRRREQEEQERKQGREQEREQGRERERDGAEAEAEAEAAG</sequence>
<comment type="caution">
    <text evidence="5">The sequence shown here is derived from an EMBL/GenBank/DDBJ whole genome shotgun (WGS) entry which is preliminary data.</text>
</comment>
<evidence type="ECO:0000313" key="6">
    <source>
        <dbReference type="Proteomes" id="UP000075714"/>
    </source>
</evidence>
<dbReference type="GO" id="GO:0000176">
    <property type="term" value="C:nuclear exosome (RNase complex)"/>
    <property type="evidence" value="ECO:0007669"/>
    <property type="project" value="TreeGrafter"/>
</dbReference>
<evidence type="ECO:0000313" key="5">
    <source>
        <dbReference type="EMBL" id="KXZ46857.1"/>
    </source>
</evidence>
<dbReference type="GO" id="GO:0000166">
    <property type="term" value="F:nucleotide binding"/>
    <property type="evidence" value="ECO:0007669"/>
    <property type="project" value="InterPro"/>
</dbReference>
<feature type="region of interest" description="Disordered" evidence="3">
    <location>
        <begin position="961"/>
        <end position="1009"/>
    </location>
</feature>
<evidence type="ECO:0000259" key="4">
    <source>
        <dbReference type="SMART" id="SM00474"/>
    </source>
</evidence>
<dbReference type="InterPro" id="IPR045092">
    <property type="entry name" value="Rrp6-like"/>
</dbReference>
<dbReference type="InterPro" id="IPR036397">
    <property type="entry name" value="RNaseH_sf"/>
</dbReference>
<dbReference type="GO" id="GO:0071039">
    <property type="term" value="P:nuclear polyadenylation-dependent CUT catabolic process"/>
    <property type="evidence" value="ECO:0007669"/>
    <property type="project" value="TreeGrafter"/>
</dbReference>
<feature type="compositionally biased region" description="Acidic residues" evidence="3">
    <location>
        <begin position="1141"/>
        <end position="1150"/>
    </location>
</feature>
<dbReference type="SUPFAM" id="SSF47819">
    <property type="entry name" value="HRDC-like"/>
    <property type="match status" value="1"/>
</dbReference>
<dbReference type="GO" id="GO:0000467">
    <property type="term" value="P:exonucleolytic trimming to generate mature 3'-end of 5.8S rRNA from tricistronic rRNA transcript (SSU-rRNA, 5.8S rRNA, LSU-rRNA)"/>
    <property type="evidence" value="ECO:0007669"/>
    <property type="project" value="InterPro"/>
</dbReference>
<feature type="region of interest" description="Disordered" evidence="3">
    <location>
        <begin position="155"/>
        <end position="181"/>
    </location>
</feature>
<dbReference type="AlphaFoldDB" id="A0A150GAI4"/>
<keyword evidence="2" id="KW-0539">Nucleus</keyword>
<dbReference type="Gene3D" id="3.30.420.10">
    <property type="entry name" value="Ribonuclease H-like superfamily/Ribonuclease H"/>
    <property type="match status" value="1"/>
</dbReference>
<dbReference type="SUPFAM" id="SSF53098">
    <property type="entry name" value="Ribonuclease H-like"/>
    <property type="match status" value="2"/>
</dbReference>
<feature type="compositionally biased region" description="Polar residues" evidence="3">
    <location>
        <begin position="160"/>
        <end position="179"/>
    </location>
</feature>
<feature type="region of interest" description="Disordered" evidence="3">
    <location>
        <begin position="800"/>
        <end position="893"/>
    </location>
</feature>
<name>A0A150GAI4_GONPE</name>
<feature type="compositionally biased region" description="Low complexity" evidence="3">
    <location>
        <begin position="998"/>
        <end position="1009"/>
    </location>
</feature>
<feature type="region of interest" description="Disordered" evidence="3">
    <location>
        <begin position="44"/>
        <end position="73"/>
    </location>
</feature>
<dbReference type="GO" id="GO:0071044">
    <property type="term" value="P:histone mRNA catabolic process"/>
    <property type="evidence" value="ECO:0007669"/>
    <property type="project" value="TreeGrafter"/>
</dbReference>
<feature type="region of interest" description="Disordered" evidence="3">
    <location>
        <begin position="1110"/>
        <end position="1150"/>
    </location>
</feature>
<feature type="compositionally biased region" description="Gly residues" evidence="3">
    <location>
        <begin position="863"/>
        <end position="878"/>
    </location>
</feature>
<dbReference type="Pfam" id="PF01612">
    <property type="entry name" value="DNA_pol_A_exo1"/>
    <property type="match status" value="1"/>
</dbReference>
<dbReference type="GO" id="GO:0003727">
    <property type="term" value="F:single-stranded RNA binding"/>
    <property type="evidence" value="ECO:0007669"/>
    <property type="project" value="TreeGrafter"/>
</dbReference>
<dbReference type="InterPro" id="IPR002121">
    <property type="entry name" value="HRDC_dom"/>
</dbReference>
<dbReference type="GO" id="GO:0005730">
    <property type="term" value="C:nucleolus"/>
    <property type="evidence" value="ECO:0007669"/>
    <property type="project" value="TreeGrafter"/>
</dbReference>
<dbReference type="InterPro" id="IPR002562">
    <property type="entry name" value="3'-5'_exonuclease_dom"/>
</dbReference>
<dbReference type="GO" id="GO:0071035">
    <property type="term" value="P:nuclear polyadenylation-dependent rRNA catabolic process"/>
    <property type="evidence" value="ECO:0007669"/>
    <property type="project" value="TreeGrafter"/>
</dbReference>
<dbReference type="STRING" id="33097.A0A150GAI4"/>
<dbReference type="GO" id="GO:0000175">
    <property type="term" value="F:3'-5'-RNA exonuclease activity"/>
    <property type="evidence" value="ECO:0007669"/>
    <property type="project" value="InterPro"/>
</dbReference>
<evidence type="ECO:0000256" key="2">
    <source>
        <dbReference type="ARBA" id="ARBA00023242"/>
    </source>
</evidence>
<dbReference type="InterPro" id="IPR012337">
    <property type="entry name" value="RNaseH-like_sf"/>
</dbReference>
<dbReference type="Pfam" id="PF00570">
    <property type="entry name" value="HRDC"/>
    <property type="match status" value="1"/>
</dbReference>
<dbReference type="GO" id="GO:0071037">
    <property type="term" value="P:nuclear polyadenylation-dependent snRNA catabolic process"/>
    <property type="evidence" value="ECO:0007669"/>
    <property type="project" value="TreeGrafter"/>
</dbReference>
<gene>
    <name evidence="5" type="ORF">GPECTOR_40g591</name>
</gene>
<dbReference type="PANTHER" id="PTHR12124:SF47">
    <property type="entry name" value="EXOSOME COMPONENT 10"/>
    <property type="match status" value="1"/>
</dbReference>
<accession>A0A150GAI4</accession>
<evidence type="ECO:0000256" key="1">
    <source>
        <dbReference type="ARBA" id="ARBA00004123"/>
    </source>
</evidence>
<dbReference type="InterPro" id="IPR044876">
    <property type="entry name" value="HRDC_dom_sf"/>
</dbReference>
<dbReference type="Gene3D" id="1.10.150.80">
    <property type="entry name" value="HRDC domain"/>
    <property type="match status" value="1"/>
</dbReference>
<dbReference type="InterPro" id="IPR010997">
    <property type="entry name" value="HRDC-like_sf"/>
</dbReference>
<dbReference type="GO" id="GO:0071036">
    <property type="term" value="P:nuclear polyadenylation-dependent snoRNA catabolic process"/>
    <property type="evidence" value="ECO:0007669"/>
    <property type="project" value="TreeGrafter"/>
</dbReference>
<dbReference type="GO" id="GO:0071038">
    <property type="term" value="P:TRAMP-dependent tRNA surveillance pathway"/>
    <property type="evidence" value="ECO:0007669"/>
    <property type="project" value="TreeGrafter"/>
</dbReference>
<evidence type="ECO:0000256" key="3">
    <source>
        <dbReference type="SAM" id="MobiDB-lite"/>
    </source>
</evidence>
<feature type="compositionally biased region" description="Basic and acidic residues" evidence="3">
    <location>
        <begin position="1110"/>
        <end position="1140"/>
    </location>
</feature>
<dbReference type="GO" id="GO:0071040">
    <property type="term" value="P:nuclear polyadenylation-dependent antisense transcript catabolic process"/>
    <property type="evidence" value="ECO:0007669"/>
    <property type="project" value="TreeGrafter"/>
</dbReference>
<organism evidence="5 6">
    <name type="scientific">Gonium pectorale</name>
    <name type="common">Green alga</name>
    <dbReference type="NCBI Taxonomy" id="33097"/>
    <lineage>
        <taxon>Eukaryota</taxon>
        <taxon>Viridiplantae</taxon>
        <taxon>Chlorophyta</taxon>
        <taxon>core chlorophytes</taxon>
        <taxon>Chlorophyceae</taxon>
        <taxon>CS clade</taxon>
        <taxon>Chlamydomonadales</taxon>
        <taxon>Volvocaceae</taxon>
        <taxon>Gonium</taxon>
    </lineage>
</organism>
<keyword evidence="6" id="KW-1185">Reference proteome</keyword>
<dbReference type="SMART" id="SM00474">
    <property type="entry name" value="35EXOc"/>
    <property type="match status" value="1"/>
</dbReference>
<dbReference type="Proteomes" id="UP000075714">
    <property type="component" value="Unassembled WGS sequence"/>
</dbReference>
<dbReference type="PANTHER" id="PTHR12124">
    <property type="entry name" value="POLYMYOSITIS/SCLERODERMA AUTOANTIGEN-RELATED"/>
    <property type="match status" value="1"/>
</dbReference>
<protein>
    <recommendedName>
        <fullName evidence="4">3'-5' exonuclease domain-containing protein</fullName>
    </recommendedName>
</protein>
<reference evidence="6" key="1">
    <citation type="journal article" date="2016" name="Nat. Commun.">
        <title>The Gonium pectorale genome demonstrates co-option of cell cycle regulation during the evolution of multicellularity.</title>
        <authorList>
            <person name="Hanschen E.R."/>
            <person name="Marriage T.N."/>
            <person name="Ferris P.J."/>
            <person name="Hamaji T."/>
            <person name="Toyoda A."/>
            <person name="Fujiyama A."/>
            <person name="Neme R."/>
            <person name="Noguchi H."/>
            <person name="Minakuchi Y."/>
            <person name="Suzuki M."/>
            <person name="Kawai-Toyooka H."/>
            <person name="Smith D.R."/>
            <person name="Sparks H."/>
            <person name="Anderson J."/>
            <person name="Bakaric R."/>
            <person name="Luria V."/>
            <person name="Karger A."/>
            <person name="Kirschner M.W."/>
            <person name="Durand P.M."/>
            <person name="Michod R.E."/>
            <person name="Nozaki H."/>
            <person name="Olson B.J."/>
        </authorList>
    </citation>
    <scope>NUCLEOTIDE SEQUENCE [LARGE SCALE GENOMIC DNA]</scope>
    <source>
        <strain evidence="6">NIES-2863</strain>
    </source>
</reference>
<feature type="domain" description="3'-5' exonuclease" evidence="4">
    <location>
        <begin position="82"/>
        <end position="311"/>
    </location>
</feature>